<dbReference type="InterPro" id="IPR052021">
    <property type="entry name" value="Type-I_RS_S_subunit"/>
</dbReference>
<dbReference type="CDD" id="cd17521">
    <property type="entry name" value="RMtype1_S_Sau13435ORF2165P_TRD2-CR2_like"/>
    <property type="match status" value="1"/>
</dbReference>
<dbReference type="InterPro" id="IPR044946">
    <property type="entry name" value="Restrct_endonuc_typeI_TRD_sf"/>
</dbReference>
<keyword evidence="5" id="KW-0540">Nuclease</keyword>
<sequence length="394" mass="44764">MKFKKVFLKDISIKNRGAYGIGASAVDFNEKLPKYLRITDINDDGSINFLELKSVDDKNYQKYILKENDIVFARTGNSTGKNYFYNPADGELVYAGFLIKFSLNPEKVFPEYVKYYCMSSEYWGWVGGFSSGSTRKNINAKIYGELPLFLPSVENQKKIVNILNPLSKRIDINQKIIITLEEIVETLFNHWFINFEFPDKKGNPYKSNGGKMIESELGEIPGGWEVKNLGDLVTFEYGKALKKENRLNGKYPVYGSGGVVGYHNEYLIKGPSIIVGRKGTVGSIYYSEENSFPIDTTFWIKPKLENLSMGFTLLILKNQDFSNLISDSAVPGLNRNVAYQNKVIFPAEKIMLEFNAINDSLLKNINSLKKENETLKELRDTLLPKLLSGEIELE</sequence>
<feature type="domain" description="Type I restriction modification DNA specificity" evidence="4">
    <location>
        <begin position="221"/>
        <end position="346"/>
    </location>
</feature>
<evidence type="ECO:0000313" key="6">
    <source>
        <dbReference type="Proteomes" id="UP000664632"/>
    </source>
</evidence>
<evidence type="ECO:0000256" key="3">
    <source>
        <dbReference type="ARBA" id="ARBA00023125"/>
    </source>
</evidence>
<dbReference type="Pfam" id="PF01420">
    <property type="entry name" value="Methylase_S"/>
    <property type="match status" value="2"/>
</dbReference>
<dbReference type="EMBL" id="JAFLWD010000009">
    <property type="protein sequence ID" value="MBO0439615.1"/>
    <property type="molecule type" value="Genomic_DNA"/>
</dbReference>
<keyword evidence="2" id="KW-0680">Restriction system</keyword>
<comment type="similarity">
    <text evidence="1">Belongs to the type-I restriction system S methylase family.</text>
</comment>
<dbReference type="PANTHER" id="PTHR30408:SF13">
    <property type="entry name" value="TYPE I RESTRICTION ENZYME HINDI SPECIFICITY SUBUNIT"/>
    <property type="match status" value="1"/>
</dbReference>
<gene>
    <name evidence="5" type="ORF">JZO69_04545</name>
</gene>
<keyword evidence="5" id="KW-0255">Endonuclease</keyword>
<dbReference type="PROSITE" id="PS00018">
    <property type="entry name" value="EF_HAND_1"/>
    <property type="match status" value="1"/>
</dbReference>
<name>A0ABS3GWQ1_9ENTE</name>
<dbReference type="SUPFAM" id="SSF116734">
    <property type="entry name" value="DNA methylase specificity domain"/>
    <property type="match status" value="2"/>
</dbReference>
<evidence type="ECO:0000256" key="1">
    <source>
        <dbReference type="ARBA" id="ARBA00010923"/>
    </source>
</evidence>
<dbReference type="Proteomes" id="UP000664632">
    <property type="component" value="Unassembled WGS sequence"/>
</dbReference>
<dbReference type="InterPro" id="IPR000055">
    <property type="entry name" value="Restrct_endonuc_typeI_TRD"/>
</dbReference>
<keyword evidence="5" id="KW-0378">Hydrolase</keyword>
<comment type="caution">
    <text evidence="5">The sequence shown here is derived from an EMBL/GenBank/DDBJ whole genome shotgun (WGS) entry which is preliminary data.</text>
</comment>
<evidence type="ECO:0000259" key="4">
    <source>
        <dbReference type="Pfam" id="PF01420"/>
    </source>
</evidence>
<accession>A0ABS3GWQ1</accession>
<evidence type="ECO:0000256" key="2">
    <source>
        <dbReference type="ARBA" id="ARBA00022747"/>
    </source>
</evidence>
<evidence type="ECO:0000313" key="5">
    <source>
        <dbReference type="EMBL" id="MBO0439615.1"/>
    </source>
</evidence>
<dbReference type="PANTHER" id="PTHR30408">
    <property type="entry name" value="TYPE-1 RESTRICTION ENZYME ECOKI SPECIFICITY PROTEIN"/>
    <property type="match status" value="1"/>
</dbReference>
<reference evidence="5 6" key="1">
    <citation type="submission" date="2021-03" db="EMBL/GenBank/DDBJ databases">
        <title>Enterococcal diversity collection.</title>
        <authorList>
            <person name="Gilmore M.S."/>
            <person name="Schwartzman J."/>
            <person name="Van Tyne D."/>
            <person name="Martin M."/>
            <person name="Earl A.M."/>
            <person name="Manson A.L."/>
            <person name="Straub T."/>
            <person name="Salamzade R."/>
            <person name="Saavedra J."/>
            <person name="Lebreton F."/>
            <person name="Prichula J."/>
            <person name="Schaufler K."/>
            <person name="Gaca A."/>
            <person name="Sgardioli B."/>
            <person name="Wagenaar J."/>
            <person name="Strong T."/>
        </authorList>
    </citation>
    <scope>NUCLEOTIDE SEQUENCE [LARGE SCALE GENOMIC DNA]</scope>
    <source>
        <strain evidence="5 6">DIV0869a</strain>
    </source>
</reference>
<organism evidence="5 6">
    <name type="scientific">Candidatus Enterococcus ikei</name>
    <dbReference type="NCBI Taxonomy" id="2815326"/>
    <lineage>
        <taxon>Bacteria</taxon>
        <taxon>Bacillati</taxon>
        <taxon>Bacillota</taxon>
        <taxon>Bacilli</taxon>
        <taxon>Lactobacillales</taxon>
        <taxon>Enterococcaceae</taxon>
        <taxon>Enterococcus</taxon>
    </lineage>
</organism>
<keyword evidence="3" id="KW-0238">DNA-binding</keyword>
<dbReference type="RefSeq" id="WP_207111702.1">
    <property type="nucleotide sequence ID" value="NZ_JAFLWD010000009.1"/>
</dbReference>
<keyword evidence="6" id="KW-1185">Reference proteome</keyword>
<dbReference type="CDD" id="cd17267">
    <property type="entry name" value="RMtype1_S_EcoAO83I-TRD1-CR1_like"/>
    <property type="match status" value="1"/>
</dbReference>
<dbReference type="GO" id="GO:0004519">
    <property type="term" value="F:endonuclease activity"/>
    <property type="evidence" value="ECO:0007669"/>
    <property type="project" value="UniProtKB-KW"/>
</dbReference>
<dbReference type="InterPro" id="IPR018247">
    <property type="entry name" value="EF_Hand_1_Ca_BS"/>
</dbReference>
<dbReference type="Gene3D" id="3.90.220.20">
    <property type="entry name" value="DNA methylase specificity domains"/>
    <property type="match status" value="2"/>
</dbReference>
<feature type="domain" description="Type I restriction modification DNA specificity" evidence="4">
    <location>
        <begin position="3"/>
        <end position="182"/>
    </location>
</feature>
<protein>
    <submittedName>
        <fullName evidence="5">Restriction endonuclease subunit S</fullName>
    </submittedName>
</protein>
<proteinExistence type="inferred from homology"/>